<organism evidence="2 3">
    <name type="scientific">Rhizodiscina lignyota</name>
    <dbReference type="NCBI Taxonomy" id="1504668"/>
    <lineage>
        <taxon>Eukaryota</taxon>
        <taxon>Fungi</taxon>
        <taxon>Dikarya</taxon>
        <taxon>Ascomycota</taxon>
        <taxon>Pezizomycotina</taxon>
        <taxon>Dothideomycetes</taxon>
        <taxon>Pleosporomycetidae</taxon>
        <taxon>Aulographales</taxon>
        <taxon>Rhizodiscinaceae</taxon>
        <taxon>Rhizodiscina</taxon>
    </lineage>
</organism>
<keyword evidence="1" id="KW-0732">Signal</keyword>
<evidence type="ECO:0000256" key="1">
    <source>
        <dbReference type="SAM" id="SignalP"/>
    </source>
</evidence>
<dbReference type="AlphaFoldDB" id="A0A9P4INR7"/>
<reference evidence="2" key="1">
    <citation type="journal article" date="2020" name="Stud. Mycol.">
        <title>101 Dothideomycetes genomes: a test case for predicting lifestyles and emergence of pathogens.</title>
        <authorList>
            <person name="Haridas S."/>
            <person name="Albert R."/>
            <person name="Binder M."/>
            <person name="Bloem J."/>
            <person name="Labutti K."/>
            <person name="Salamov A."/>
            <person name="Andreopoulos B."/>
            <person name="Baker S."/>
            <person name="Barry K."/>
            <person name="Bills G."/>
            <person name="Bluhm B."/>
            <person name="Cannon C."/>
            <person name="Castanera R."/>
            <person name="Culley D."/>
            <person name="Daum C."/>
            <person name="Ezra D."/>
            <person name="Gonzalez J."/>
            <person name="Henrissat B."/>
            <person name="Kuo A."/>
            <person name="Liang C."/>
            <person name="Lipzen A."/>
            <person name="Lutzoni F."/>
            <person name="Magnuson J."/>
            <person name="Mondo S."/>
            <person name="Nolan M."/>
            <person name="Ohm R."/>
            <person name="Pangilinan J."/>
            <person name="Park H.-J."/>
            <person name="Ramirez L."/>
            <person name="Alfaro M."/>
            <person name="Sun H."/>
            <person name="Tritt A."/>
            <person name="Yoshinaga Y."/>
            <person name="Zwiers L.-H."/>
            <person name="Turgeon B."/>
            <person name="Goodwin S."/>
            <person name="Spatafora J."/>
            <person name="Crous P."/>
            <person name="Grigoriev I."/>
        </authorList>
    </citation>
    <scope>NUCLEOTIDE SEQUENCE</scope>
    <source>
        <strain evidence="2">CBS 133067</strain>
    </source>
</reference>
<gene>
    <name evidence="2" type="ORF">NA57DRAFT_72931</name>
</gene>
<evidence type="ECO:0000313" key="3">
    <source>
        <dbReference type="Proteomes" id="UP000799772"/>
    </source>
</evidence>
<keyword evidence="3" id="KW-1185">Reference proteome</keyword>
<proteinExistence type="predicted"/>
<feature type="chain" id="PRO_5040197988" evidence="1">
    <location>
        <begin position="20"/>
        <end position="106"/>
    </location>
</feature>
<dbReference type="Proteomes" id="UP000799772">
    <property type="component" value="Unassembled WGS sequence"/>
</dbReference>
<name>A0A9P4INR7_9PEZI</name>
<dbReference type="EMBL" id="ML978123">
    <property type="protein sequence ID" value="KAF2101491.1"/>
    <property type="molecule type" value="Genomic_DNA"/>
</dbReference>
<accession>A0A9P4INR7</accession>
<protein>
    <submittedName>
        <fullName evidence="2">Uncharacterized protein</fullName>
    </submittedName>
</protein>
<feature type="signal peptide" evidence="1">
    <location>
        <begin position="1"/>
        <end position="19"/>
    </location>
</feature>
<evidence type="ECO:0000313" key="2">
    <source>
        <dbReference type="EMBL" id="KAF2101491.1"/>
    </source>
</evidence>
<comment type="caution">
    <text evidence="2">The sequence shown here is derived from an EMBL/GenBank/DDBJ whole genome shotgun (WGS) entry which is preliminary data.</text>
</comment>
<sequence>MKTTTIAAAFASMAALVTADILISVDNGAATRGLDRGAQFVTTAANEQVIFNATSITVLSHDVDEFGVCVAYGNTECNANPNFGFDKSGLTLPSDIAGKLGCILCI</sequence>